<dbReference type="Pfam" id="PF00440">
    <property type="entry name" value="TetR_N"/>
    <property type="match status" value="1"/>
</dbReference>
<dbReference type="InterPro" id="IPR050109">
    <property type="entry name" value="HTH-type_TetR-like_transc_reg"/>
</dbReference>
<dbReference type="PROSITE" id="PS50977">
    <property type="entry name" value="HTH_TETR_2"/>
    <property type="match status" value="1"/>
</dbReference>
<name>A0A1H6BJJ6_9RHOB</name>
<dbReference type="PANTHER" id="PTHR30055">
    <property type="entry name" value="HTH-TYPE TRANSCRIPTIONAL REGULATOR RUTR"/>
    <property type="match status" value="1"/>
</dbReference>
<dbReference type="AlphaFoldDB" id="A0A1H6BJJ6"/>
<dbReference type="Pfam" id="PF14246">
    <property type="entry name" value="TetR_C_7"/>
    <property type="match status" value="1"/>
</dbReference>
<evidence type="ECO:0000256" key="3">
    <source>
        <dbReference type="SAM" id="MobiDB-lite"/>
    </source>
</evidence>
<evidence type="ECO:0000256" key="1">
    <source>
        <dbReference type="ARBA" id="ARBA00023125"/>
    </source>
</evidence>
<feature type="region of interest" description="Disordered" evidence="3">
    <location>
        <begin position="28"/>
        <end position="50"/>
    </location>
</feature>
<evidence type="ECO:0000256" key="2">
    <source>
        <dbReference type="PROSITE-ProRule" id="PRU00335"/>
    </source>
</evidence>
<evidence type="ECO:0000313" key="5">
    <source>
        <dbReference type="EMBL" id="SEG60911.1"/>
    </source>
</evidence>
<reference evidence="5 6" key="1">
    <citation type="submission" date="2016-10" db="EMBL/GenBank/DDBJ databases">
        <authorList>
            <person name="de Groot N.N."/>
        </authorList>
    </citation>
    <scope>NUCLEOTIDE SEQUENCE [LARGE SCALE GENOMIC DNA]</scope>
    <source>
        <strain evidence="5 6">DSM 26915</strain>
    </source>
</reference>
<keyword evidence="6" id="KW-1185">Reference proteome</keyword>
<dbReference type="InterPro" id="IPR039536">
    <property type="entry name" value="TetR_C_Proteobacteria"/>
</dbReference>
<proteinExistence type="predicted"/>
<feature type="domain" description="HTH tetR-type" evidence="4">
    <location>
        <begin position="55"/>
        <end position="115"/>
    </location>
</feature>
<evidence type="ECO:0000259" key="4">
    <source>
        <dbReference type="PROSITE" id="PS50977"/>
    </source>
</evidence>
<feature type="DNA-binding region" description="H-T-H motif" evidence="2">
    <location>
        <begin position="78"/>
        <end position="97"/>
    </location>
</feature>
<gene>
    <name evidence="5" type="ORF">SAMN04488045_3604</name>
</gene>
<dbReference type="GO" id="GO:0000976">
    <property type="term" value="F:transcription cis-regulatory region binding"/>
    <property type="evidence" value="ECO:0007669"/>
    <property type="project" value="TreeGrafter"/>
</dbReference>
<dbReference type="GO" id="GO:0003700">
    <property type="term" value="F:DNA-binding transcription factor activity"/>
    <property type="evidence" value="ECO:0007669"/>
    <property type="project" value="TreeGrafter"/>
</dbReference>
<dbReference type="InterPro" id="IPR036271">
    <property type="entry name" value="Tet_transcr_reg_TetR-rel_C_sf"/>
</dbReference>
<dbReference type="EMBL" id="FNUZ01000007">
    <property type="protein sequence ID" value="SEG60911.1"/>
    <property type="molecule type" value="Genomic_DNA"/>
</dbReference>
<organism evidence="5 6">
    <name type="scientific">Thalassococcus halodurans</name>
    <dbReference type="NCBI Taxonomy" id="373675"/>
    <lineage>
        <taxon>Bacteria</taxon>
        <taxon>Pseudomonadati</taxon>
        <taxon>Pseudomonadota</taxon>
        <taxon>Alphaproteobacteria</taxon>
        <taxon>Rhodobacterales</taxon>
        <taxon>Roseobacteraceae</taxon>
        <taxon>Thalassococcus</taxon>
    </lineage>
</organism>
<dbReference type="PANTHER" id="PTHR30055:SF226">
    <property type="entry name" value="HTH-TYPE TRANSCRIPTIONAL REGULATOR PKSA"/>
    <property type="match status" value="1"/>
</dbReference>
<sequence length="245" mass="27658">MLGTNPRRKVYQRFYDANVPVFEKISSAQHESTHSMTTMAANKPRRGRPPVCDPADRRDQILDAMQAVYNQDGMAGLTMSAVAKAAGMSKRTLYTVFEDRADMLEAYTERRVNRIVSNLTPAETELPLAERLRLLLTPDESSLSLPIAILRTIIIDAVDQPEMAERIFSRSLPVIRTRIKAELDRANERGEAQIDDTQQMAELLADMVRPSPMDALILQKNRDPSEIMARFELGLDIFLKGLNLK</sequence>
<dbReference type="InterPro" id="IPR009057">
    <property type="entry name" value="Homeodomain-like_sf"/>
</dbReference>
<keyword evidence="1 2" id="KW-0238">DNA-binding</keyword>
<evidence type="ECO:0000313" key="6">
    <source>
        <dbReference type="Proteomes" id="UP000236752"/>
    </source>
</evidence>
<dbReference type="InterPro" id="IPR001647">
    <property type="entry name" value="HTH_TetR"/>
</dbReference>
<accession>A0A1H6BJJ6</accession>
<dbReference type="Gene3D" id="1.10.357.10">
    <property type="entry name" value="Tetracycline Repressor, domain 2"/>
    <property type="match status" value="1"/>
</dbReference>
<protein>
    <submittedName>
        <fullName evidence="5">Transcriptional regulator, TetR family</fullName>
    </submittedName>
</protein>
<dbReference type="PRINTS" id="PR00455">
    <property type="entry name" value="HTHTETR"/>
</dbReference>
<dbReference type="SUPFAM" id="SSF46689">
    <property type="entry name" value="Homeodomain-like"/>
    <property type="match status" value="1"/>
</dbReference>
<dbReference type="Proteomes" id="UP000236752">
    <property type="component" value="Unassembled WGS sequence"/>
</dbReference>
<dbReference type="SUPFAM" id="SSF48498">
    <property type="entry name" value="Tetracyclin repressor-like, C-terminal domain"/>
    <property type="match status" value="1"/>
</dbReference>
<feature type="compositionally biased region" description="Polar residues" evidence="3">
    <location>
        <begin position="28"/>
        <end position="40"/>
    </location>
</feature>